<organism evidence="10 11">
    <name type="scientific">Acanthaster planci</name>
    <name type="common">Crown-of-thorns starfish</name>
    <dbReference type="NCBI Taxonomy" id="133434"/>
    <lineage>
        <taxon>Eukaryota</taxon>
        <taxon>Metazoa</taxon>
        <taxon>Echinodermata</taxon>
        <taxon>Eleutherozoa</taxon>
        <taxon>Asterozoa</taxon>
        <taxon>Asteroidea</taxon>
        <taxon>Valvatacea</taxon>
        <taxon>Valvatida</taxon>
        <taxon>Acanthasteridae</taxon>
        <taxon>Acanthaster</taxon>
    </lineage>
</organism>
<dbReference type="GeneID" id="110981019"/>
<comment type="subcellular location">
    <subcellularLocation>
        <location evidence="1">Golgi apparatus membrane</location>
        <topology evidence="1">Peripheral membrane protein</topology>
    </subcellularLocation>
</comment>
<proteinExistence type="inferred from homology"/>
<evidence type="ECO:0000313" key="10">
    <source>
        <dbReference type="Proteomes" id="UP000694845"/>
    </source>
</evidence>
<dbReference type="Pfam" id="PF10191">
    <property type="entry name" value="COG7"/>
    <property type="match status" value="1"/>
</dbReference>
<dbReference type="GO" id="GO:0006886">
    <property type="term" value="P:intracellular protein transport"/>
    <property type="evidence" value="ECO:0007669"/>
    <property type="project" value="InterPro"/>
</dbReference>
<evidence type="ECO:0000256" key="3">
    <source>
        <dbReference type="ARBA" id="ARBA00020984"/>
    </source>
</evidence>
<dbReference type="KEGG" id="aplc:110981019"/>
<evidence type="ECO:0000256" key="8">
    <source>
        <dbReference type="ARBA" id="ARBA00031345"/>
    </source>
</evidence>
<dbReference type="PANTHER" id="PTHR21443">
    <property type="entry name" value="CONSERVED OLIGOMERIC GOLGI COMPLEX COMPONENT 7"/>
    <property type="match status" value="1"/>
</dbReference>
<dbReference type="AlphaFoldDB" id="A0A8B7YR13"/>
<keyword evidence="5" id="KW-0653">Protein transport</keyword>
<accession>A0A8B7YR13</accession>
<keyword evidence="6" id="KW-0333">Golgi apparatus</keyword>
<dbReference type="GO" id="GO:0017119">
    <property type="term" value="C:Golgi transport complex"/>
    <property type="evidence" value="ECO:0007669"/>
    <property type="project" value="InterPro"/>
</dbReference>
<feature type="coiled-coil region" evidence="9">
    <location>
        <begin position="71"/>
        <end position="98"/>
    </location>
</feature>
<dbReference type="OMA" id="LKYYHNC"/>
<dbReference type="Proteomes" id="UP000694845">
    <property type="component" value="Unplaced"/>
</dbReference>
<dbReference type="OrthoDB" id="245173at2759"/>
<dbReference type="InterPro" id="IPR019335">
    <property type="entry name" value="COG7"/>
</dbReference>
<keyword evidence="9" id="KW-0175">Coiled coil</keyword>
<dbReference type="PANTHER" id="PTHR21443:SF0">
    <property type="entry name" value="CONSERVED OLIGOMERIC GOLGI COMPLEX SUBUNIT 7"/>
    <property type="match status" value="1"/>
</dbReference>
<name>A0A8B7YR13_ACAPL</name>
<comment type="similarity">
    <text evidence="2">Belongs to the COG7 family.</text>
</comment>
<keyword evidence="7" id="KW-0472">Membrane</keyword>
<reference evidence="11" key="1">
    <citation type="submission" date="2025-08" db="UniProtKB">
        <authorList>
            <consortium name="RefSeq"/>
        </authorList>
    </citation>
    <scope>IDENTIFICATION</scope>
</reference>
<dbReference type="GO" id="GO:0000139">
    <property type="term" value="C:Golgi membrane"/>
    <property type="evidence" value="ECO:0007669"/>
    <property type="project" value="UniProtKB-SubCell"/>
</dbReference>
<gene>
    <name evidence="11" type="primary">LOC110981019</name>
</gene>
<evidence type="ECO:0000256" key="4">
    <source>
        <dbReference type="ARBA" id="ARBA00022448"/>
    </source>
</evidence>
<evidence type="ECO:0000256" key="5">
    <source>
        <dbReference type="ARBA" id="ARBA00022927"/>
    </source>
</evidence>
<sequence length="755" mass="85374">MDFSKFLDANFDAKEWVNAAFRAQKDAPEQKDAHAATLVMKLQLFIQEVNHSLEETSQQAVQNLPRVLREVEAVRQEATFLKDQMQLVKADIKKVEEDTSQSMKMLLDIDAIKSRMKAASDALQEADNWTTLMADVDEVFQSKNTQVIADKLMAMQHSLNMLAHCGDYEERCQHLETLKNRLEAMLSPQLVSAFNTHSLEATQSYVKIFLDIDRLPQLYNYYHKCHKTSLLQQWQHLQGENLDKPLTEWLPNFYDTLLSTWHKEIKWCEQVFPEAVRVVSELLTQTLTGLQPSLPACMDTALQDNTLPNLLELRQIANRFTKNLESAIQVSVGSPSGRHFEDLVNAIHAPYVPYLLQYGRLEKEYLLQELSCTQMERRDLIDCAQLLSDSVGKLFKNAHEAVERCMGLTDGCGIVGLLDALKALFQNYCQKFHSALDTLHVVGGLDSTAPSQAELGEDWSKFQHALKIIQTCGELLLQSEEFELQLIGSILNTATNHVAEAFSPSRITNLNLTPLSGNPFKEYNYLVVEDPVQHAAFVDLVVKLKQDEVSLMKEVTDNMQKVNEHAHKFTFSIVFHQLEAQLMQISNMEVWTAEGGMLAAELPEYSLSPLEYITKIGQYLMTLPQQLEPFTSQEHPSLEKALETGKLPFPPETGSATPDHLADYWLGAIARGTMHTYVEAILKITELTPNATRQLATDINYLCNVLDALGIHASESLRNIETLLKLPLSQYGETRGTMPDRFVHIIGSIRSAHET</sequence>
<evidence type="ECO:0000256" key="9">
    <source>
        <dbReference type="SAM" id="Coils"/>
    </source>
</evidence>
<protein>
    <recommendedName>
        <fullName evidence="3">Conserved oligomeric Golgi complex subunit 7</fullName>
    </recommendedName>
    <alternativeName>
        <fullName evidence="8">Component of oligomeric Golgi complex 7</fullName>
    </alternativeName>
</protein>
<dbReference type="CTD" id="91949"/>
<dbReference type="RefSeq" id="XP_022093856.1">
    <property type="nucleotide sequence ID" value="XM_022238164.1"/>
</dbReference>
<evidence type="ECO:0000256" key="6">
    <source>
        <dbReference type="ARBA" id="ARBA00023034"/>
    </source>
</evidence>
<evidence type="ECO:0000313" key="11">
    <source>
        <dbReference type="RefSeq" id="XP_022093856.1"/>
    </source>
</evidence>
<keyword evidence="10" id="KW-1185">Reference proteome</keyword>
<evidence type="ECO:0000256" key="2">
    <source>
        <dbReference type="ARBA" id="ARBA00005831"/>
    </source>
</evidence>
<dbReference type="GO" id="GO:0006890">
    <property type="term" value="P:retrograde vesicle-mediated transport, Golgi to endoplasmic reticulum"/>
    <property type="evidence" value="ECO:0007669"/>
    <property type="project" value="TreeGrafter"/>
</dbReference>
<evidence type="ECO:0000256" key="1">
    <source>
        <dbReference type="ARBA" id="ARBA00004395"/>
    </source>
</evidence>
<evidence type="ECO:0000256" key="7">
    <source>
        <dbReference type="ARBA" id="ARBA00023136"/>
    </source>
</evidence>
<dbReference type="GO" id="GO:0007030">
    <property type="term" value="P:Golgi organization"/>
    <property type="evidence" value="ECO:0007669"/>
    <property type="project" value="TreeGrafter"/>
</dbReference>
<keyword evidence="4" id="KW-0813">Transport</keyword>